<feature type="transmembrane region" description="Helical" evidence="6">
    <location>
        <begin position="303"/>
        <end position="323"/>
    </location>
</feature>
<feature type="transmembrane region" description="Helical" evidence="6">
    <location>
        <begin position="69"/>
        <end position="87"/>
    </location>
</feature>
<evidence type="ECO:0000256" key="6">
    <source>
        <dbReference type="SAM" id="Phobius"/>
    </source>
</evidence>
<evidence type="ECO:0000313" key="8">
    <source>
        <dbReference type="EMBL" id="KAL1881368.1"/>
    </source>
</evidence>
<keyword evidence="4 6" id="KW-0472">Membrane</keyword>
<feature type="domain" description="Major facilitator superfamily (MFS) profile" evidence="7">
    <location>
        <begin position="32"/>
        <end position="492"/>
    </location>
</feature>
<feature type="transmembrane region" description="Helical" evidence="6">
    <location>
        <begin position="165"/>
        <end position="190"/>
    </location>
</feature>
<sequence length="502" mass="53543">MENSPDQVAQGVPARSPTSRPTGLGPGHEVAFVLLICLAQVLSLAGIAQAMSPASIIGRSFSDTTPGSMAWYSAAYGLTAGTFVLPAGRLGDLFGHKRVFNLGFLWFALWSLLAGFAGIAETMGGRGTVFFCFSRAMQGVGPALLVPNGQAMLGRAYAPGRRKNFVMSLFGAAAPLGFVAGAVMSSLLATKASWPWAFWSLAAICIALAATSMLTLPSTKQTKKNRTESLWDRLDGYGMAFGVSGLILFNFAFNQAPIVSWSTPYTYFILIISIMLIIAFIYTELVALHPLVPIGAMHSQTNFVLGCTAAGWACFSIWVYYSFSLLEIIRGWSPLLASAAYAHGPISGLVASLLTGYLMGKIKPHWIMFLSMIAFFAGSVLMVTAPVHQTYWFNTFFSILIMPFGMDMSNPAATILLSNTVSKEHQGIAASLVVTVVNYSISLALGIAGTVETNLNKGGQNTLAGYRAAQYFGLGLGGLGIILAGAFLIQSYTTHRVPLLKH</sequence>
<feature type="transmembrane region" description="Helical" evidence="6">
    <location>
        <begin position="236"/>
        <end position="253"/>
    </location>
</feature>
<dbReference type="EMBL" id="JAZHXJ010000025">
    <property type="protein sequence ID" value="KAL1881368.1"/>
    <property type="molecule type" value="Genomic_DNA"/>
</dbReference>
<dbReference type="InterPro" id="IPR036259">
    <property type="entry name" value="MFS_trans_sf"/>
</dbReference>
<name>A0ABR3Y0H8_9PEZI</name>
<comment type="caution">
    <text evidence="8">The sequence shown here is derived from an EMBL/GenBank/DDBJ whole genome shotgun (WGS) entry which is preliminary data.</text>
</comment>
<feature type="transmembrane region" description="Helical" evidence="6">
    <location>
        <begin position="391"/>
        <end position="416"/>
    </location>
</feature>
<dbReference type="SUPFAM" id="SSF103473">
    <property type="entry name" value="MFS general substrate transporter"/>
    <property type="match status" value="1"/>
</dbReference>
<feature type="transmembrane region" description="Helical" evidence="6">
    <location>
        <begin position="99"/>
        <end position="120"/>
    </location>
</feature>
<organism evidence="8 9">
    <name type="scientific">Phialemonium thermophilum</name>
    <dbReference type="NCBI Taxonomy" id="223376"/>
    <lineage>
        <taxon>Eukaryota</taxon>
        <taxon>Fungi</taxon>
        <taxon>Dikarya</taxon>
        <taxon>Ascomycota</taxon>
        <taxon>Pezizomycotina</taxon>
        <taxon>Sordariomycetes</taxon>
        <taxon>Sordariomycetidae</taxon>
        <taxon>Cephalothecales</taxon>
        <taxon>Cephalothecaceae</taxon>
        <taxon>Phialemonium</taxon>
    </lineage>
</organism>
<keyword evidence="2 6" id="KW-0812">Transmembrane</keyword>
<keyword evidence="3 6" id="KW-1133">Transmembrane helix</keyword>
<keyword evidence="9" id="KW-1185">Reference proteome</keyword>
<feature type="transmembrane region" description="Helical" evidence="6">
    <location>
        <begin position="468"/>
        <end position="489"/>
    </location>
</feature>
<dbReference type="Gene3D" id="1.20.1250.20">
    <property type="entry name" value="MFS general substrate transporter like domains"/>
    <property type="match status" value="1"/>
</dbReference>
<dbReference type="Proteomes" id="UP001586593">
    <property type="component" value="Unassembled WGS sequence"/>
</dbReference>
<evidence type="ECO:0000256" key="5">
    <source>
        <dbReference type="SAM" id="MobiDB-lite"/>
    </source>
</evidence>
<gene>
    <name evidence="8" type="ORF">VTK73DRAFT_4375</name>
</gene>
<protein>
    <recommendedName>
        <fullName evidence="7">Major facilitator superfamily (MFS) profile domain-containing protein</fullName>
    </recommendedName>
</protein>
<evidence type="ECO:0000256" key="4">
    <source>
        <dbReference type="ARBA" id="ARBA00023136"/>
    </source>
</evidence>
<dbReference type="PROSITE" id="PS50850">
    <property type="entry name" value="MFS"/>
    <property type="match status" value="1"/>
</dbReference>
<reference evidence="8 9" key="1">
    <citation type="journal article" date="2024" name="Commun. Biol.">
        <title>Comparative genomic analysis of thermophilic fungi reveals convergent evolutionary adaptations and gene losses.</title>
        <authorList>
            <person name="Steindorff A.S."/>
            <person name="Aguilar-Pontes M.V."/>
            <person name="Robinson A.J."/>
            <person name="Andreopoulos B."/>
            <person name="LaButti K."/>
            <person name="Kuo A."/>
            <person name="Mondo S."/>
            <person name="Riley R."/>
            <person name="Otillar R."/>
            <person name="Haridas S."/>
            <person name="Lipzen A."/>
            <person name="Grimwood J."/>
            <person name="Schmutz J."/>
            <person name="Clum A."/>
            <person name="Reid I.D."/>
            <person name="Moisan M.C."/>
            <person name="Butler G."/>
            <person name="Nguyen T.T.M."/>
            <person name="Dewar K."/>
            <person name="Conant G."/>
            <person name="Drula E."/>
            <person name="Henrissat B."/>
            <person name="Hansel C."/>
            <person name="Singer S."/>
            <person name="Hutchinson M.I."/>
            <person name="de Vries R.P."/>
            <person name="Natvig D.O."/>
            <person name="Powell A.J."/>
            <person name="Tsang A."/>
            <person name="Grigoriev I.V."/>
        </authorList>
    </citation>
    <scope>NUCLEOTIDE SEQUENCE [LARGE SCALE GENOMIC DNA]</scope>
    <source>
        <strain evidence="8 9">ATCC 24622</strain>
    </source>
</reference>
<feature type="region of interest" description="Disordered" evidence="5">
    <location>
        <begin position="1"/>
        <end position="22"/>
    </location>
</feature>
<dbReference type="InterPro" id="IPR011701">
    <property type="entry name" value="MFS"/>
</dbReference>
<feature type="transmembrane region" description="Helical" evidence="6">
    <location>
        <begin position="30"/>
        <end position="48"/>
    </location>
</feature>
<dbReference type="CDD" id="cd17476">
    <property type="entry name" value="MFS_Amf1_MDR_like"/>
    <property type="match status" value="1"/>
</dbReference>
<feature type="transmembrane region" description="Helical" evidence="6">
    <location>
        <begin position="428"/>
        <end position="448"/>
    </location>
</feature>
<evidence type="ECO:0000256" key="2">
    <source>
        <dbReference type="ARBA" id="ARBA00022692"/>
    </source>
</evidence>
<evidence type="ECO:0000256" key="3">
    <source>
        <dbReference type="ARBA" id="ARBA00022989"/>
    </source>
</evidence>
<dbReference type="PANTHER" id="PTHR42718:SF1">
    <property type="entry name" value="LOW AFFINITY AMMONIUM TRANSPORTER"/>
    <property type="match status" value="1"/>
</dbReference>
<feature type="transmembrane region" description="Helical" evidence="6">
    <location>
        <begin position="366"/>
        <end position="385"/>
    </location>
</feature>
<dbReference type="InterPro" id="IPR020846">
    <property type="entry name" value="MFS_dom"/>
</dbReference>
<feature type="transmembrane region" description="Helical" evidence="6">
    <location>
        <begin position="196"/>
        <end position="216"/>
    </location>
</feature>
<dbReference type="Gene3D" id="1.20.1720.10">
    <property type="entry name" value="Multidrug resistance protein D"/>
    <property type="match status" value="1"/>
</dbReference>
<evidence type="ECO:0000313" key="9">
    <source>
        <dbReference type="Proteomes" id="UP001586593"/>
    </source>
</evidence>
<feature type="transmembrane region" description="Helical" evidence="6">
    <location>
        <begin position="335"/>
        <end position="359"/>
    </location>
</feature>
<dbReference type="Pfam" id="PF07690">
    <property type="entry name" value="MFS_1"/>
    <property type="match status" value="1"/>
</dbReference>
<comment type="subcellular location">
    <subcellularLocation>
        <location evidence="1">Membrane</location>
        <topology evidence="1">Multi-pass membrane protein</topology>
    </subcellularLocation>
</comment>
<proteinExistence type="predicted"/>
<dbReference type="PANTHER" id="PTHR42718">
    <property type="entry name" value="MAJOR FACILITATOR SUPERFAMILY MULTIDRUG TRANSPORTER MFSC"/>
    <property type="match status" value="1"/>
</dbReference>
<accession>A0ABR3Y0H8</accession>
<feature type="transmembrane region" description="Helical" evidence="6">
    <location>
        <begin position="265"/>
        <end position="291"/>
    </location>
</feature>
<evidence type="ECO:0000256" key="1">
    <source>
        <dbReference type="ARBA" id="ARBA00004141"/>
    </source>
</evidence>
<evidence type="ECO:0000259" key="7">
    <source>
        <dbReference type="PROSITE" id="PS50850"/>
    </source>
</evidence>